<dbReference type="Proteomes" id="UP000306420">
    <property type="component" value="Unassembled WGS sequence"/>
</dbReference>
<dbReference type="PANTHER" id="PTHR40086">
    <property type="entry name" value="PHOSPHOTRANSFERASE YTMP-RELATED"/>
    <property type="match status" value="1"/>
</dbReference>
<reference evidence="2 3" key="1">
    <citation type="submission" date="2019-05" db="EMBL/GenBank/DDBJ databases">
        <title>The metagenome of a microbial culture collection derived from dairy environment covers the genomic content of the human microbiome.</title>
        <authorList>
            <person name="Roder T."/>
            <person name="Wuthrich D."/>
            <person name="Sattari Z."/>
            <person name="Von Ah U."/>
            <person name="Bar C."/>
            <person name="Ronchi F."/>
            <person name="Macpherson A.J."/>
            <person name="Ganal-Vonarburg S.C."/>
            <person name="Bruggmann R."/>
            <person name="Vergeres G."/>
        </authorList>
    </citation>
    <scope>NUCLEOTIDE SEQUENCE [LARGE SCALE GENOMIC DNA]</scope>
    <source>
        <strain evidence="2 3">FAM 24227</strain>
    </source>
</reference>
<dbReference type="GO" id="GO:0016740">
    <property type="term" value="F:transferase activity"/>
    <property type="evidence" value="ECO:0007669"/>
    <property type="project" value="UniProtKB-KW"/>
</dbReference>
<dbReference type="SUPFAM" id="SSF56112">
    <property type="entry name" value="Protein kinase-like (PK-like)"/>
    <property type="match status" value="1"/>
</dbReference>
<feature type="domain" description="Aminoglycoside phosphotransferase" evidence="1">
    <location>
        <begin position="39"/>
        <end position="207"/>
    </location>
</feature>
<dbReference type="Gene3D" id="3.90.1200.10">
    <property type="match status" value="1"/>
</dbReference>
<dbReference type="OrthoDB" id="3171511at2"/>
<dbReference type="RefSeq" id="WP_138404204.1">
    <property type="nucleotide sequence ID" value="NZ_VBSP01000010.1"/>
</dbReference>
<dbReference type="Pfam" id="PF01636">
    <property type="entry name" value="APH"/>
    <property type="match status" value="1"/>
</dbReference>
<comment type="caution">
    <text evidence="2">The sequence shown here is derived from an EMBL/GenBank/DDBJ whole genome shotgun (WGS) entry which is preliminary data.</text>
</comment>
<name>A0A5R9DW84_9LACT</name>
<sequence length="262" mass="31045">MYDQQGDWELHPIAGASGDAYMGVKSDEKVFFKRNTSPFIAALSAEGIAPKLMWTQRTFSGDTFTAQEWKDGRLLKKEDMGSKEVIELIRQIHGSDNLLLMLKRMGERNFYPLDFINQYFVDLSPTLASNHFLNEVIRHMEDAIDNDFYDLRRTVCHGDLNHNNFLKSHDDHLYLVDWESVKVADPLSDITMILVHYFSPSEWMAWFELYNYPINNSFYKRVRWYSMMNCLYLIKQYYLEGRQHKTNEYIILLKTIYEDLIN</sequence>
<evidence type="ECO:0000313" key="2">
    <source>
        <dbReference type="EMBL" id="TLQ41824.1"/>
    </source>
</evidence>
<protein>
    <submittedName>
        <fullName evidence="2">Phosphotransferase</fullName>
    </submittedName>
</protein>
<dbReference type="InterPro" id="IPR052077">
    <property type="entry name" value="CcrZ_PhaseVar_Mediator"/>
</dbReference>
<evidence type="ECO:0000259" key="1">
    <source>
        <dbReference type="Pfam" id="PF01636"/>
    </source>
</evidence>
<accession>A0A5R9DW84</accession>
<evidence type="ECO:0000313" key="3">
    <source>
        <dbReference type="Proteomes" id="UP000306420"/>
    </source>
</evidence>
<dbReference type="EMBL" id="VBSP01000010">
    <property type="protein sequence ID" value="TLQ41824.1"/>
    <property type="molecule type" value="Genomic_DNA"/>
</dbReference>
<proteinExistence type="predicted"/>
<dbReference type="PANTHER" id="PTHR40086:SF1">
    <property type="entry name" value="CELL CYCLE REGULATOR CCRZ"/>
    <property type="match status" value="1"/>
</dbReference>
<dbReference type="AlphaFoldDB" id="A0A5R9DW84"/>
<keyword evidence="2" id="KW-0808">Transferase</keyword>
<gene>
    <name evidence="2" type="ORF">FEZ33_04490</name>
</gene>
<dbReference type="InterPro" id="IPR002575">
    <property type="entry name" value="Aminoglycoside_PTrfase"/>
</dbReference>
<dbReference type="InterPro" id="IPR011009">
    <property type="entry name" value="Kinase-like_dom_sf"/>
</dbReference>
<organism evidence="2 3">
    <name type="scientific">Ruoffia tabacinasalis</name>
    <dbReference type="NCBI Taxonomy" id="87458"/>
    <lineage>
        <taxon>Bacteria</taxon>
        <taxon>Bacillati</taxon>
        <taxon>Bacillota</taxon>
        <taxon>Bacilli</taxon>
        <taxon>Lactobacillales</taxon>
        <taxon>Aerococcaceae</taxon>
        <taxon>Ruoffia</taxon>
    </lineage>
</organism>